<dbReference type="InterPro" id="IPR037055">
    <property type="entry name" value="MHC_I-like_Ag-recog_sf"/>
</dbReference>
<dbReference type="InterPro" id="IPR011162">
    <property type="entry name" value="MHC_I/II-like_Ag-recog"/>
</dbReference>
<keyword evidence="3 11" id="KW-0812">Transmembrane</keyword>
<dbReference type="PROSITE" id="PS00290">
    <property type="entry name" value="IG_MHC"/>
    <property type="match status" value="1"/>
</dbReference>
<evidence type="ECO:0000256" key="11">
    <source>
        <dbReference type="SAM" id="Phobius"/>
    </source>
</evidence>
<comment type="similarity">
    <text evidence="10">Belongs to the MHC class I family.</text>
</comment>
<keyword evidence="13" id="KW-1185">Reference proteome</keyword>
<evidence type="ECO:0000256" key="4">
    <source>
        <dbReference type="ARBA" id="ARBA00022729"/>
    </source>
</evidence>
<keyword evidence="2" id="KW-0490">MHC I</keyword>
<dbReference type="GO" id="GO:0002474">
    <property type="term" value="P:antigen processing and presentation of peptide antigen via MHC class I"/>
    <property type="evidence" value="ECO:0007669"/>
    <property type="project" value="UniProtKB-KW"/>
</dbReference>
<keyword evidence="9" id="KW-0325">Glycoprotein</keyword>
<dbReference type="InterPro" id="IPR003597">
    <property type="entry name" value="Ig_C1-set"/>
</dbReference>
<dbReference type="GO" id="GO:0005615">
    <property type="term" value="C:extracellular space"/>
    <property type="evidence" value="ECO:0007669"/>
    <property type="project" value="TreeGrafter"/>
</dbReference>
<evidence type="ECO:0000256" key="10">
    <source>
        <dbReference type="RuleBase" id="RU004439"/>
    </source>
</evidence>
<dbReference type="SUPFAM" id="SSF48726">
    <property type="entry name" value="Immunoglobulin"/>
    <property type="match status" value="1"/>
</dbReference>
<keyword evidence="4" id="KW-0732">Signal</keyword>
<dbReference type="SUPFAM" id="SSF54452">
    <property type="entry name" value="MHC antigen-recognition domain"/>
    <property type="match status" value="1"/>
</dbReference>
<dbReference type="GO" id="GO:0042612">
    <property type="term" value="C:MHC class I protein complex"/>
    <property type="evidence" value="ECO:0007669"/>
    <property type="project" value="UniProtKB-KW"/>
</dbReference>
<dbReference type="InterPro" id="IPR003006">
    <property type="entry name" value="Ig/MHC_CS"/>
</dbReference>
<evidence type="ECO:0000256" key="9">
    <source>
        <dbReference type="ARBA" id="ARBA00023180"/>
    </source>
</evidence>
<dbReference type="CDD" id="cd21029">
    <property type="entry name" value="IgC1_CD1"/>
    <property type="match status" value="1"/>
</dbReference>
<dbReference type="Pfam" id="PF00129">
    <property type="entry name" value="MHC_I"/>
    <property type="match status" value="1"/>
</dbReference>
<dbReference type="PROSITE" id="PS50835">
    <property type="entry name" value="IG_LIKE"/>
    <property type="match status" value="1"/>
</dbReference>
<evidence type="ECO:0000313" key="13">
    <source>
        <dbReference type="Proteomes" id="UP000515156"/>
    </source>
</evidence>
<evidence type="ECO:0000256" key="6">
    <source>
        <dbReference type="ARBA" id="ARBA00022989"/>
    </source>
</evidence>
<proteinExistence type="inferred from homology"/>
<dbReference type="InterPro" id="IPR050208">
    <property type="entry name" value="MHC_class-I_related"/>
</dbReference>
<keyword evidence="7 11" id="KW-0472">Membrane</keyword>
<evidence type="ECO:0000256" key="3">
    <source>
        <dbReference type="ARBA" id="ARBA00022692"/>
    </source>
</evidence>
<evidence type="ECO:0000256" key="2">
    <source>
        <dbReference type="ARBA" id="ARBA00022451"/>
    </source>
</evidence>
<dbReference type="GO" id="GO:0009897">
    <property type="term" value="C:external side of plasma membrane"/>
    <property type="evidence" value="ECO:0007669"/>
    <property type="project" value="TreeGrafter"/>
</dbReference>
<reference evidence="14" key="1">
    <citation type="submission" date="2025-08" db="UniProtKB">
        <authorList>
            <consortium name="RefSeq"/>
        </authorList>
    </citation>
    <scope>IDENTIFICATION</scope>
</reference>
<evidence type="ECO:0000259" key="12">
    <source>
        <dbReference type="PROSITE" id="PS50835"/>
    </source>
</evidence>
<comment type="subcellular location">
    <subcellularLocation>
        <location evidence="1">Membrane</location>
        <topology evidence="1">Single-pass type I membrane protein</topology>
    </subcellularLocation>
</comment>
<dbReference type="InterPro" id="IPR001039">
    <property type="entry name" value="MHC_I_a_a1/a2"/>
</dbReference>
<dbReference type="AlphaFoldDB" id="A0A6P7WVE7"/>
<evidence type="ECO:0000256" key="7">
    <source>
        <dbReference type="ARBA" id="ARBA00023136"/>
    </source>
</evidence>
<evidence type="ECO:0000256" key="5">
    <source>
        <dbReference type="ARBA" id="ARBA00022859"/>
    </source>
</evidence>
<keyword evidence="5" id="KW-0391">Immunity</keyword>
<gene>
    <name evidence="14" type="primary">LOC115459445</name>
</gene>
<dbReference type="InterPro" id="IPR007110">
    <property type="entry name" value="Ig-like_dom"/>
</dbReference>
<dbReference type="Proteomes" id="UP000515156">
    <property type="component" value="Unplaced"/>
</dbReference>
<name>A0A6P7WVE7_9AMPH</name>
<dbReference type="PRINTS" id="PR01638">
    <property type="entry name" value="MHCCLASSI"/>
</dbReference>
<keyword evidence="8" id="KW-1015">Disulfide bond</keyword>
<sequence length="424" mass="47928">MIMFSGVRVNIGIVPVFLFFFGFFYPSDASTGSHSLRYFYTGVSDPDPGYPEFYSVGYVDEKLIDWYDSVTQRDESRAQWMAEKEGQEYWETQTQKLRGWQQNFKASIRTLMDRYNQSRGVHSWQLMYSCERDRDGSTRGFSQYAYDGQDFISLDKDRLIWVPAMVGAEITEQKWNADRSVAERWKGYLEQTCIEWLQKYIQYGTKELDSKVRPSVKVWDRKPEGRSTTLHCQVTGFYPRDIEVKWVKNGEVILHGTAAKDILPNHDGTYQIQESVEIDPKEESTYSCHVDHSSLPESLSVLWDSSFKQDGALGQILGANNVSPCNNAEICGGGEPKSSLSIGIIIGVIAGVLLLIIAVVAGVICYKKKEKGEEPVPSYSFPTDGVTQMVLQTDWLGGYNAAPGKCPEPQILSPWGFTAVCRFG</sequence>
<dbReference type="Gene3D" id="2.60.40.10">
    <property type="entry name" value="Immunoglobulins"/>
    <property type="match status" value="1"/>
</dbReference>
<dbReference type="InterPro" id="IPR013783">
    <property type="entry name" value="Ig-like_fold"/>
</dbReference>
<dbReference type="FunCoup" id="A0A6P7WVE7">
    <property type="interactions" value="486"/>
</dbReference>
<organism evidence="13 14">
    <name type="scientific">Microcaecilia unicolor</name>
    <dbReference type="NCBI Taxonomy" id="1415580"/>
    <lineage>
        <taxon>Eukaryota</taxon>
        <taxon>Metazoa</taxon>
        <taxon>Chordata</taxon>
        <taxon>Craniata</taxon>
        <taxon>Vertebrata</taxon>
        <taxon>Euteleostomi</taxon>
        <taxon>Amphibia</taxon>
        <taxon>Gymnophiona</taxon>
        <taxon>Siphonopidae</taxon>
        <taxon>Microcaecilia</taxon>
    </lineage>
</organism>
<dbReference type="SMART" id="SM00407">
    <property type="entry name" value="IGc1"/>
    <property type="match status" value="1"/>
</dbReference>
<evidence type="ECO:0000256" key="1">
    <source>
        <dbReference type="ARBA" id="ARBA00004479"/>
    </source>
</evidence>
<dbReference type="Gene3D" id="3.30.500.10">
    <property type="entry name" value="MHC class I-like antigen recognition-like"/>
    <property type="match status" value="1"/>
</dbReference>
<dbReference type="InterPro" id="IPR036179">
    <property type="entry name" value="Ig-like_dom_sf"/>
</dbReference>
<dbReference type="RefSeq" id="XP_030045126.1">
    <property type="nucleotide sequence ID" value="XM_030189266.1"/>
</dbReference>
<keyword evidence="6 11" id="KW-1133">Transmembrane helix</keyword>
<dbReference type="PANTHER" id="PTHR16675">
    <property type="entry name" value="MHC CLASS I-RELATED"/>
    <property type="match status" value="1"/>
</dbReference>
<dbReference type="GO" id="GO:0006955">
    <property type="term" value="P:immune response"/>
    <property type="evidence" value="ECO:0007669"/>
    <property type="project" value="TreeGrafter"/>
</dbReference>
<dbReference type="KEGG" id="muo:115459445"/>
<feature type="transmembrane region" description="Helical" evidence="11">
    <location>
        <begin position="340"/>
        <end position="366"/>
    </location>
</feature>
<evidence type="ECO:0000256" key="8">
    <source>
        <dbReference type="ARBA" id="ARBA00023157"/>
    </source>
</evidence>
<dbReference type="InParanoid" id="A0A6P7WVE7"/>
<evidence type="ECO:0000313" key="14">
    <source>
        <dbReference type="RefSeq" id="XP_030045126.1"/>
    </source>
</evidence>
<feature type="transmembrane region" description="Helical" evidence="11">
    <location>
        <begin position="7"/>
        <end position="25"/>
    </location>
</feature>
<dbReference type="PANTHER" id="PTHR16675:SF242">
    <property type="entry name" value="MAJOR HISTOCOMPATIBILITY COMPLEX CLASS I-RELATED GENE PROTEIN"/>
    <property type="match status" value="1"/>
</dbReference>
<protein>
    <submittedName>
        <fullName evidence="14">Major histocompatibility complex class I-related gene protein-like</fullName>
    </submittedName>
</protein>
<accession>A0A6P7WVE7</accession>
<dbReference type="OrthoDB" id="8936120at2759"/>
<dbReference type="FunFam" id="3.30.500.10:FF:000001">
    <property type="entry name" value="H-2 class I histocompatibility antigen, alpha chain"/>
    <property type="match status" value="1"/>
</dbReference>
<dbReference type="FunFam" id="2.60.40.10:FF:000204">
    <property type="entry name" value="Major histocompatibility complex, class I-related protein"/>
    <property type="match status" value="1"/>
</dbReference>
<feature type="domain" description="Ig-like" evidence="12">
    <location>
        <begin position="214"/>
        <end position="300"/>
    </location>
</feature>
<dbReference type="GeneID" id="115459445"/>
<dbReference type="Pfam" id="PF07654">
    <property type="entry name" value="C1-set"/>
    <property type="match status" value="1"/>
</dbReference>
<dbReference type="InterPro" id="IPR011161">
    <property type="entry name" value="MHC_I-like_Ag-recog"/>
</dbReference>